<reference evidence="2" key="1">
    <citation type="submission" date="2016-10" db="EMBL/GenBank/DDBJ databases">
        <authorList>
            <person name="Varghese N."/>
            <person name="Submissions S."/>
        </authorList>
    </citation>
    <scope>NUCLEOTIDE SEQUENCE [LARGE SCALE GENOMIC DNA]</scope>
    <source>
        <strain evidence="2">DSM 17616</strain>
    </source>
</reference>
<evidence type="ECO:0000313" key="2">
    <source>
        <dbReference type="Proteomes" id="UP000199371"/>
    </source>
</evidence>
<proteinExistence type="predicted"/>
<dbReference type="InterPro" id="IPR025506">
    <property type="entry name" value="Abi_alpha"/>
</dbReference>
<evidence type="ECO:0008006" key="3">
    <source>
        <dbReference type="Google" id="ProtNLM"/>
    </source>
</evidence>
<dbReference type="OrthoDB" id="1347735at2"/>
<dbReference type="AlphaFoldDB" id="A0A1H6L4B5"/>
<name>A0A1H6L4B5_9GAMM</name>
<dbReference type="Gene3D" id="3.30.110.190">
    <property type="match status" value="1"/>
</dbReference>
<dbReference type="Proteomes" id="UP000199371">
    <property type="component" value="Unassembled WGS sequence"/>
</dbReference>
<protein>
    <recommendedName>
        <fullName evidence="3">DUF4393 domain-containing protein</fullName>
    </recommendedName>
</protein>
<gene>
    <name evidence="1" type="ORF">SAMN05660691_01640</name>
</gene>
<dbReference type="Pfam" id="PF14337">
    <property type="entry name" value="Abi_alpha"/>
    <property type="match status" value="1"/>
</dbReference>
<evidence type="ECO:0000313" key="1">
    <source>
        <dbReference type="EMBL" id="SEH83122.1"/>
    </source>
</evidence>
<dbReference type="RefSeq" id="WP_092792189.1">
    <property type="nucleotide sequence ID" value="NZ_FNXF01000005.1"/>
</dbReference>
<dbReference type="EMBL" id="FNXF01000005">
    <property type="protein sequence ID" value="SEH83122.1"/>
    <property type="molecule type" value="Genomic_DNA"/>
</dbReference>
<sequence>MIDESVKAIAEKLAIPVYEDALSPFSKELSKGLVSIARMVNSGIFLVEDSVHAVTSVLRMTAENLALLAPEQISFDRPRVALQALNEARFAINEDEIQRLFSNLISASLDKKTSGIAHPAYIEIIKQLQPDEARILRFMFNKEKHRKGHAPTIDIVQQDSEDSNFGITSTTAEVNLICEDADCDNPENSVMYFSNLKRLGLLTPTSGTSFPKEEHERIFLSEKVKEICSVNSQLDRVSYKSGQYSFTGFGRGFVDSCVGRYSI</sequence>
<keyword evidence="2" id="KW-1185">Reference proteome</keyword>
<organism evidence="1 2">
    <name type="scientific">Rheinheimera pacifica</name>
    <dbReference type="NCBI Taxonomy" id="173990"/>
    <lineage>
        <taxon>Bacteria</taxon>
        <taxon>Pseudomonadati</taxon>
        <taxon>Pseudomonadota</taxon>
        <taxon>Gammaproteobacteria</taxon>
        <taxon>Chromatiales</taxon>
        <taxon>Chromatiaceae</taxon>
        <taxon>Rheinheimera</taxon>
    </lineage>
</organism>
<accession>A0A1H6L4B5</accession>
<dbReference type="STRING" id="173990.SAMN05660691_01640"/>